<dbReference type="PATRIC" id="fig|796944.3.peg.2255"/>
<organism evidence="3 4">
    <name type="scientific">Oribacterium asaccharolyticum ACB7</name>
    <dbReference type="NCBI Taxonomy" id="796944"/>
    <lineage>
        <taxon>Bacteria</taxon>
        <taxon>Bacillati</taxon>
        <taxon>Bacillota</taxon>
        <taxon>Clostridia</taxon>
        <taxon>Lachnospirales</taxon>
        <taxon>Lachnospiraceae</taxon>
        <taxon>Oribacterium</taxon>
    </lineage>
</organism>
<dbReference type="AlphaFoldDB" id="G9WWQ5"/>
<dbReference type="SMART" id="SM00530">
    <property type="entry name" value="HTH_XRE"/>
    <property type="match status" value="1"/>
</dbReference>
<accession>G9WWQ5</accession>
<dbReference type="HOGENOM" id="CLU_066192_18_1_9"/>
<feature type="domain" description="HTH cro/C1-type" evidence="2">
    <location>
        <begin position="34"/>
        <end position="89"/>
    </location>
</feature>
<evidence type="ECO:0000313" key="4">
    <source>
        <dbReference type="Proteomes" id="UP000003527"/>
    </source>
</evidence>
<dbReference type="Gene3D" id="1.10.260.40">
    <property type="entry name" value="lambda repressor-like DNA-binding domains"/>
    <property type="match status" value="1"/>
</dbReference>
<dbReference type="CDD" id="cd00093">
    <property type="entry name" value="HTH_XRE"/>
    <property type="match status" value="1"/>
</dbReference>
<gene>
    <name evidence="3" type="ORF">HMPREF9624_01499</name>
</gene>
<protein>
    <recommendedName>
        <fullName evidence="2">HTH cro/C1-type domain-containing protein</fullName>
    </recommendedName>
</protein>
<dbReference type="PANTHER" id="PTHR46558:SF4">
    <property type="entry name" value="DNA-BIDING PHAGE PROTEIN"/>
    <property type="match status" value="1"/>
</dbReference>
<proteinExistence type="predicted"/>
<keyword evidence="1" id="KW-0238">DNA-binding</keyword>
<keyword evidence="4" id="KW-1185">Reference proteome</keyword>
<dbReference type="RefSeq" id="WP_009537260.1">
    <property type="nucleotide sequence ID" value="NZ_JH414505.1"/>
</dbReference>
<dbReference type="GO" id="GO:0003677">
    <property type="term" value="F:DNA binding"/>
    <property type="evidence" value="ECO:0007669"/>
    <property type="project" value="UniProtKB-KW"/>
</dbReference>
<evidence type="ECO:0000259" key="2">
    <source>
        <dbReference type="PROSITE" id="PS50943"/>
    </source>
</evidence>
<dbReference type="InterPro" id="IPR010982">
    <property type="entry name" value="Lambda_DNA-bd_dom_sf"/>
</dbReference>
<name>G9WWQ5_9FIRM</name>
<dbReference type="Proteomes" id="UP000003527">
    <property type="component" value="Unassembled WGS sequence"/>
</dbReference>
<dbReference type="SUPFAM" id="SSF47413">
    <property type="entry name" value="lambda repressor-like DNA-binding domains"/>
    <property type="match status" value="1"/>
</dbReference>
<comment type="caution">
    <text evidence="3">The sequence shown here is derived from an EMBL/GenBank/DDBJ whole genome shotgun (WGS) entry which is preliminary data.</text>
</comment>
<dbReference type="PANTHER" id="PTHR46558">
    <property type="entry name" value="TRACRIPTIONAL REGULATORY PROTEIN-RELATED-RELATED"/>
    <property type="match status" value="1"/>
</dbReference>
<dbReference type="InterPro" id="IPR001387">
    <property type="entry name" value="Cro/C1-type_HTH"/>
</dbReference>
<dbReference type="Pfam" id="PF01381">
    <property type="entry name" value="HTH_3"/>
    <property type="match status" value="1"/>
</dbReference>
<evidence type="ECO:0000313" key="3">
    <source>
        <dbReference type="EMBL" id="EHL09458.1"/>
    </source>
</evidence>
<evidence type="ECO:0000256" key="1">
    <source>
        <dbReference type="ARBA" id="ARBA00023125"/>
    </source>
</evidence>
<reference evidence="3 4" key="1">
    <citation type="submission" date="2011-08" db="EMBL/GenBank/DDBJ databases">
        <title>The Genome Sequence of Oribacterium sp. ACB7.</title>
        <authorList>
            <consortium name="The Broad Institute Genome Sequencing Platform"/>
            <person name="Earl A."/>
            <person name="Ward D."/>
            <person name="Feldgarden M."/>
            <person name="Gevers D."/>
            <person name="Sizova M."/>
            <person name="Hazen A."/>
            <person name="Epstein S."/>
            <person name="Young S.K."/>
            <person name="Zeng Q."/>
            <person name="Gargeya S."/>
            <person name="Fitzgerald M."/>
            <person name="Haas B."/>
            <person name="Abouelleil A."/>
            <person name="Alvarado L."/>
            <person name="Arachchi H.M."/>
            <person name="Berlin A."/>
            <person name="Brown A."/>
            <person name="Chapman S.B."/>
            <person name="Chen Z."/>
            <person name="Dunbar C."/>
            <person name="Freedman E."/>
            <person name="Gearin G."/>
            <person name="Gellesch M."/>
            <person name="Goldberg J."/>
            <person name="Griggs A."/>
            <person name="Gujja S."/>
            <person name="Heiman D."/>
            <person name="Howarth C."/>
            <person name="Larson L."/>
            <person name="Lui A."/>
            <person name="MacDonald P.J.P."/>
            <person name="Montmayeur A."/>
            <person name="Murphy C."/>
            <person name="Neiman D."/>
            <person name="Pearson M."/>
            <person name="Priest M."/>
            <person name="Roberts A."/>
            <person name="Saif S."/>
            <person name="Shea T."/>
            <person name="Shenoy N."/>
            <person name="Sisk P."/>
            <person name="Stolte C."/>
            <person name="Sykes S."/>
            <person name="Wortman J."/>
            <person name="Nusbaum C."/>
            <person name="Birren B."/>
        </authorList>
    </citation>
    <scope>NUCLEOTIDE SEQUENCE [LARGE SCALE GENOMIC DNA]</scope>
    <source>
        <strain evidence="3 4">ACB7</strain>
    </source>
</reference>
<dbReference type="EMBL" id="AFZD01000021">
    <property type="protein sequence ID" value="EHL09458.1"/>
    <property type="molecule type" value="Genomic_DNA"/>
</dbReference>
<sequence length="97" mass="10911">MSDLQELTNELMQDAAFRKEYEALQPERDITMSLIRARKEAGLTQAELSEKTGISQADISRLENGTRNPSLALLNRIAEAVNSTLRIEFVPNQHLAK</sequence>
<dbReference type="PROSITE" id="PS50943">
    <property type="entry name" value="HTH_CROC1"/>
    <property type="match status" value="1"/>
</dbReference>